<proteinExistence type="predicted"/>
<dbReference type="SMART" id="SM01045">
    <property type="entry name" value="BURP"/>
    <property type="match status" value="1"/>
</dbReference>
<dbReference type="Proteomes" id="UP001174677">
    <property type="component" value="Chromosome 8"/>
</dbReference>
<dbReference type="PANTHER" id="PTHR31236:SF32">
    <property type="entry name" value="BURP DOMAIN PROTEIN USPL1-LIKE"/>
    <property type="match status" value="1"/>
</dbReference>
<dbReference type="Pfam" id="PF03181">
    <property type="entry name" value="BURP"/>
    <property type="match status" value="1"/>
</dbReference>
<dbReference type="PANTHER" id="PTHR31236">
    <property type="entry name" value="BURP DOMAIN PROTEIN USPL1-LIKE"/>
    <property type="match status" value="1"/>
</dbReference>
<accession>A0ABQ9M5G5</accession>
<evidence type="ECO:0000256" key="1">
    <source>
        <dbReference type="SAM" id="SignalP"/>
    </source>
</evidence>
<evidence type="ECO:0000259" key="2">
    <source>
        <dbReference type="PROSITE" id="PS51277"/>
    </source>
</evidence>
<dbReference type="EMBL" id="JARPOI010000008">
    <property type="protein sequence ID" value="KAJ9175519.1"/>
    <property type="molecule type" value="Genomic_DNA"/>
</dbReference>
<comment type="caution">
    <text evidence="3">The sequence shown here is derived from an EMBL/GenBank/DDBJ whole genome shotgun (WGS) entry which is preliminary data.</text>
</comment>
<feature type="domain" description="BURP" evidence="2">
    <location>
        <begin position="75"/>
        <end position="291"/>
    </location>
</feature>
<name>A0ABQ9M5G5_HEVBR</name>
<feature type="chain" id="PRO_5045042736" description="BURP domain-containing protein" evidence="1">
    <location>
        <begin position="28"/>
        <end position="297"/>
    </location>
</feature>
<evidence type="ECO:0000313" key="3">
    <source>
        <dbReference type="EMBL" id="KAJ9175519.1"/>
    </source>
</evidence>
<reference evidence="3 4" key="1">
    <citation type="journal article" date="2023" name="Plant Biotechnol. J.">
        <title>Chromosome-level wild Hevea brasiliensis genome provides new tools for genomic-assisted breeding and valuable loci to elevate rubber yield.</title>
        <authorList>
            <person name="Cheng H."/>
            <person name="Song X."/>
            <person name="Hu Y."/>
            <person name="Wu T."/>
            <person name="Yang Q."/>
            <person name="An Z."/>
            <person name="Feng S."/>
            <person name="Deng Z."/>
            <person name="Wu W."/>
            <person name="Zeng X."/>
            <person name="Tu M."/>
            <person name="Wang X."/>
            <person name="Huang H."/>
        </authorList>
    </citation>
    <scope>NUCLEOTIDE SEQUENCE [LARGE SCALE GENOMIC DNA]</scope>
    <source>
        <strain evidence="3">MT/VB/25A 57/8</strain>
    </source>
</reference>
<keyword evidence="1" id="KW-0732">Signal</keyword>
<evidence type="ECO:0000313" key="4">
    <source>
        <dbReference type="Proteomes" id="UP001174677"/>
    </source>
</evidence>
<organism evidence="3 4">
    <name type="scientific">Hevea brasiliensis</name>
    <name type="common">Para rubber tree</name>
    <name type="synonym">Siphonia brasiliensis</name>
    <dbReference type="NCBI Taxonomy" id="3981"/>
    <lineage>
        <taxon>Eukaryota</taxon>
        <taxon>Viridiplantae</taxon>
        <taxon>Streptophyta</taxon>
        <taxon>Embryophyta</taxon>
        <taxon>Tracheophyta</taxon>
        <taxon>Spermatophyta</taxon>
        <taxon>Magnoliopsida</taxon>
        <taxon>eudicotyledons</taxon>
        <taxon>Gunneridae</taxon>
        <taxon>Pentapetalae</taxon>
        <taxon>rosids</taxon>
        <taxon>fabids</taxon>
        <taxon>Malpighiales</taxon>
        <taxon>Euphorbiaceae</taxon>
        <taxon>Crotonoideae</taxon>
        <taxon>Micrandreae</taxon>
        <taxon>Hevea</taxon>
    </lineage>
</organism>
<sequence>MGLQFALKTFLLHLLLVLCTHRSHGEAREMTKSNVLRLPSEEENGVSDKGMHRSRPVHANPSTHMDHMDPSLMIFFTLNDLRVGKKLPLFFPMKDSSSTPLMSRDEANSIPFSCADLPHLLHFFSFSPGSPQAKAMEHTLRECEIKPIKGETKICAASLESMLDFVRETFGSETQFKVLSTTHLAKSRTLLDNYTILDEPNEIPVPKMVACHTMPYPYTVFYCHSQETENKAFVVSLGGDHGGRIEGVAVCHMDTSQWSPNHASFRVLGIEPGTSPVCHFFRGDNLVYVPINMPIHG</sequence>
<feature type="signal peptide" evidence="1">
    <location>
        <begin position="1"/>
        <end position="27"/>
    </location>
</feature>
<dbReference type="PROSITE" id="PS51277">
    <property type="entry name" value="BURP"/>
    <property type="match status" value="1"/>
</dbReference>
<dbReference type="InterPro" id="IPR004873">
    <property type="entry name" value="BURP_dom"/>
</dbReference>
<protein>
    <recommendedName>
        <fullName evidence="2">BURP domain-containing protein</fullName>
    </recommendedName>
</protein>
<dbReference type="InterPro" id="IPR044816">
    <property type="entry name" value="BURP"/>
</dbReference>
<keyword evidence="4" id="KW-1185">Reference proteome</keyword>
<gene>
    <name evidence="3" type="ORF">P3X46_014067</name>
</gene>